<reference evidence="2 3" key="1">
    <citation type="submission" date="2017-06" db="EMBL/GenBank/DDBJ databases">
        <authorList>
            <consortium name="Pathogen Informatics"/>
        </authorList>
    </citation>
    <scope>NUCLEOTIDE SEQUENCE [LARGE SCALE GENOMIC DNA]</scope>
    <source>
        <strain evidence="2 3">NCTC13039</strain>
    </source>
</reference>
<keyword evidence="3" id="KW-1185">Reference proteome</keyword>
<gene>
    <name evidence="2" type="ORF">SAMEA4475696_02366</name>
</gene>
<evidence type="ECO:0000313" key="3">
    <source>
        <dbReference type="Proteomes" id="UP000242637"/>
    </source>
</evidence>
<dbReference type="GeneID" id="63460517"/>
<dbReference type="InterPro" id="IPR029063">
    <property type="entry name" value="SAM-dependent_MTases_sf"/>
</dbReference>
<dbReference type="SUPFAM" id="SSF53335">
    <property type="entry name" value="S-adenosyl-L-methionine-dependent methyltransferases"/>
    <property type="match status" value="1"/>
</dbReference>
<evidence type="ECO:0000256" key="1">
    <source>
        <dbReference type="SAM" id="MobiDB-lite"/>
    </source>
</evidence>
<dbReference type="NCBIfam" id="NF037959">
    <property type="entry name" value="MFS_SpdSyn"/>
    <property type="match status" value="1"/>
</dbReference>
<dbReference type="RefSeq" id="WP_169714606.1">
    <property type="nucleotide sequence ID" value="NZ_LT906453.1"/>
</dbReference>
<dbReference type="EMBL" id="LT906453">
    <property type="protein sequence ID" value="SNV26050.1"/>
    <property type="molecule type" value="Genomic_DNA"/>
</dbReference>
<protein>
    <submittedName>
        <fullName evidence="2">Spermidine synthase</fullName>
    </submittedName>
</protein>
<feature type="region of interest" description="Disordered" evidence="1">
    <location>
        <begin position="276"/>
        <end position="310"/>
    </location>
</feature>
<dbReference type="Proteomes" id="UP000242637">
    <property type="component" value="Chromosome 1"/>
</dbReference>
<organism evidence="2 3">
    <name type="scientific">Dermatophilus congolensis</name>
    <dbReference type="NCBI Taxonomy" id="1863"/>
    <lineage>
        <taxon>Bacteria</taxon>
        <taxon>Bacillati</taxon>
        <taxon>Actinomycetota</taxon>
        <taxon>Actinomycetes</taxon>
        <taxon>Micrococcales</taxon>
        <taxon>Dermatophilaceae</taxon>
        <taxon>Dermatophilus</taxon>
    </lineage>
</organism>
<proteinExistence type="predicted"/>
<evidence type="ECO:0000313" key="2">
    <source>
        <dbReference type="EMBL" id="SNV26050.1"/>
    </source>
</evidence>
<feature type="region of interest" description="Disordered" evidence="1">
    <location>
        <begin position="1"/>
        <end position="21"/>
    </location>
</feature>
<name>A0A239VWC8_9MICO</name>
<sequence>MGRRSTRRGARLTSTQATARTNTTLAPSRTDVLDRTTEPGTETSDTFELIPDELGGITVMIDGFPQSYVHTADPGLIPFEYMQQLAAVVDVLPIGKITTTHIGGAGLTLPRYIEYTRPGSPQIVLEPRSDVTARIREELPLPRGHRIRVREQLGQDGITALADDSADLLVVDAFAAGRIPAPLATSTFWDQIARVLRSDGLAAFNVPDKPGLAYAARMVATAASAGLSHAVMISTHDVLRGRRFGNVVIVASAVALPEEELRRRILRASFPTGMRGEEDTRRLSATAAPIGAHEDAPSPEPPTPSVWRAV</sequence>
<dbReference type="AlphaFoldDB" id="A0A239VWC8"/>
<dbReference type="KEGG" id="dco:SAMEA4475696_2366"/>
<feature type="compositionally biased region" description="Basic residues" evidence="1">
    <location>
        <begin position="1"/>
        <end position="10"/>
    </location>
</feature>
<dbReference type="STRING" id="1121387.GCA_000429885_00728"/>
<dbReference type="Gene3D" id="3.40.50.150">
    <property type="entry name" value="Vaccinia Virus protein VP39"/>
    <property type="match status" value="1"/>
</dbReference>
<accession>A0A239VWC8</accession>